<dbReference type="EMBL" id="JAPEVB010000003">
    <property type="protein sequence ID" value="KAJ4390997.1"/>
    <property type="molecule type" value="Genomic_DNA"/>
</dbReference>
<evidence type="ECO:0000256" key="6">
    <source>
        <dbReference type="ARBA" id="ARBA00023136"/>
    </source>
</evidence>
<name>A0A9W8YRD3_9PEZI</name>
<dbReference type="OrthoDB" id="1077582at2759"/>
<keyword evidence="5 7" id="KW-1133">Transmembrane helix</keyword>
<evidence type="ECO:0000256" key="5">
    <source>
        <dbReference type="ARBA" id="ARBA00022989"/>
    </source>
</evidence>
<gene>
    <name evidence="9" type="ORF">N0V93_004596</name>
</gene>
<keyword evidence="10" id="KW-1185">Reference proteome</keyword>
<comment type="caution">
    <text evidence="9">The sequence shown here is derived from an EMBL/GenBank/DDBJ whole genome shotgun (WGS) entry which is preliminary data.</text>
</comment>
<dbReference type="InterPro" id="IPR044851">
    <property type="entry name" value="Wax_synthase"/>
</dbReference>
<protein>
    <recommendedName>
        <fullName evidence="8">Wax synthase domain-containing protein</fullName>
    </recommendedName>
</protein>
<feature type="transmembrane region" description="Helical" evidence="7">
    <location>
        <begin position="205"/>
        <end position="222"/>
    </location>
</feature>
<dbReference type="Pfam" id="PF13813">
    <property type="entry name" value="MBOAT_2"/>
    <property type="match status" value="1"/>
</dbReference>
<sequence>MSDLFLQLSKRLFWTRPVLDAVSGNLRWQDSKLLTIRHSEWHWSFLKVVVFAGGPYFFINLQYVSASLIAVGLNWSQPEDWPPYFGRVSHVTTVRYFWGSFWHQTLRRSFTMLTAFFVDLLKVPRGTKLAFHLKIWIAFAVSGFMHAQAMLLLPSPKNITIGERTKGMMAFFLWQAAAISVEDCAKCIYIRTEPFFHLGRPTLTIVGYAWVVMSFWISLPWAGDVMMRMRLTEESFLSFSIFNDFVRYVPIPP</sequence>
<dbReference type="AlphaFoldDB" id="A0A9W8YRD3"/>
<dbReference type="PANTHER" id="PTHR31595">
    <property type="entry name" value="LONG-CHAIN-ALCOHOL O-FATTY-ACYLTRANSFERASE 3-RELATED"/>
    <property type="match status" value="1"/>
</dbReference>
<keyword evidence="3" id="KW-0808">Transferase</keyword>
<dbReference type="InterPro" id="IPR032805">
    <property type="entry name" value="Wax_synthase_dom"/>
</dbReference>
<dbReference type="PANTHER" id="PTHR31595:SF67">
    <property type="entry name" value="WAX SYNTHASE DOMAIN-CONTAINING PROTEIN"/>
    <property type="match status" value="1"/>
</dbReference>
<reference evidence="9" key="1">
    <citation type="submission" date="2022-10" db="EMBL/GenBank/DDBJ databases">
        <title>Tapping the CABI collections for fungal endophytes: first genome assemblies for Collariella, Neodidymelliopsis, Ascochyta clinopodiicola, Didymella pomorum, Didymosphaeria variabile, Neocosmospora piperis and Neocucurbitaria cava.</title>
        <authorList>
            <person name="Hill R."/>
        </authorList>
    </citation>
    <scope>NUCLEOTIDE SEQUENCE</scope>
    <source>
        <strain evidence="9">IMI 355082</strain>
    </source>
</reference>
<evidence type="ECO:0000259" key="8">
    <source>
        <dbReference type="Pfam" id="PF13813"/>
    </source>
</evidence>
<keyword evidence="6 7" id="KW-0472">Membrane</keyword>
<dbReference type="GO" id="GO:0006629">
    <property type="term" value="P:lipid metabolic process"/>
    <property type="evidence" value="ECO:0007669"/>
    <property type="project" value="InterPro"/>
</dbReference>
<comment type="subcellular location">
    <subcellularLocation>
        <location evidence="1">Membrane</location>
        <topology evidence="1">Multi-pass membrane protein</topology>
    </subcellularLocation>
</comment>
<comment type="similarity">
    <text evidence="2">Belongs to the wax synthase family.</text>
</comment>
<evidence type="ECO:0000256" key="1">
    <source>
        <dbReference type="ARBA" id="ARBA00004141"/>
    </source>
</evidence>
<evidence type="ECO:0000256" key="7">
    <source>
        <dbReference type="SAM" id="Phobius"/>
    </source>
</evidence>
<evidence type="ECO:0000256" key="2">
    <source>
        <dbReference type="ARBA" id="ARBA00007282"/>
    </source>
</evidence>
<dbReference type="Proteomes" id="UP001140453">
    <property type="component" value="Unassembled WGS sequence"/>
</dbReference>
<accession>A0A9W8YRD3</accession>
<evidence type="ECO:0000256" key="3">
    <source>
        <dbReference type="ARBA" id="ARBA00022679"/>
    </source>
</evidence>
<dbReference type="GO" id="GO:0008374">
    <property type="term" value="F:O-acyltransferase activity"/>
    <property type="evidence" value="ECO:0007669"/>
    <property type="project" value="InterPro"/>
</dbReference>
<feature type="domain" description="Wax synthase" evidence="8">
    <location>
        <begin position="81"/>
        <end position="173"/>
    </location>
</feature>
<dbReference type="GO" id="GO:0016020">
    <property type="term" value="C:membrane"/>
    <property type="evidence" value="ECO:0007669"/>
    <property type="project" value="UniProtKB-SubCell"/>
</dbReference>
<evidence type="ECO:0000313" key="9">
    <source>
        <dbReference type="EMBL" id="KAJ4390997.1"/>
    </source>
</evidence>
<evidence type="ECO:0000256" key="4">
    <source>
        <dbReference type="ARBA" id="ARBA00022692"/>
    </source>
</evidence>
<proteinExistence type="inferred from homology"/>
<organism evidence="9 10">
    <name type="scientific">Gnomoniopsis smithogilvyi</name>
    <dbReference type="NCBI Taxonomy" id="1191159"/>
    <lineage>
        <taxon>Eukaryota</taxon>
        <taxon>Fungi</taxon>
        <taxon>Dikarya</taxon>
        <taxon>Ascomycota</taxon>
        <taxon>Pezizomycotina</taxon>
        <taxon>Sordariomycetes</taxon>
        <taxon>Sordariomycetidae</taxon>
        <taxon>Diaporthales</taxon>
        <taxon>Gnomoniaceae</taxon>
        <taxon>Gnomoniopsis</taxon>
    </lineage>
</organism>
<evidence type="ECO:0000313" key="10">
    <source>
        <dbReference type="Proteomes" id="UP001140453"/>
    </source>
</evidence>
<keyword evidence="4 7" id="KW-0812">Transmembrane</keyword>